<keyword evidence="11" id="KW-0378">Hydrolase</keyword>
<evidence type="ECO:0000256" key="8">
    <source>
        <dbReference type="ARBA" id="ARBA00022490"/>
    </source>
</evidence>
<dbReference type="AlphaFoldDB" id="A0AAV1CMG5"/>
<dbReference type="GO" id="GO:0046872">
    <property type="term" value="F:metal ion binding"/>
    <property type="evidence" value="ECO:0007669"/>
    <property type="project" value="UniProtKB-KW"/>
</dbReference>
<evidence type="ECO:0000256" key="14">
    <source>
        <dbReference type="ARBA" id="ARBA00023015"/>
    </source>
</evidence>
<evidence type="ECO:0000256" key="15">
    <source>
        <dbReference type="ARBA" id="ARBA00023163"/>
    </source>
</evidence>
<evidence type="ECO:0000256" key="10">
    <source>
        <dbReference type="ARBA" id="ARBA00022723"/>
    </source>
</evidence>
<keyword evidence="9" id="KW-0540">Nuclease</keyword>
<evidence type="ECO:0000256" key="9">
    <source>
        <dbReference type="ARBA" id="ARBA00022722"/>
    </source>
</evidence>
<evidence type="ECO:0000256" key="17">
    <source>
        <dbReference type="ARBA" id="ARBA00025148"/>
    </source>
</evidence>
<organism evidence="19 20">
    <name type="scientific">Oldenlandia corymbosa var. corymbosa</name>
    <dbReference type="NCBI Taxonomy" id="529605"/>
    <lineage>
        <taxon>Eukaryota</taxon>
        <taxon>Viridiplantae</taxon>
        <taxon>Streptophyta</taxon>
        <taxon>Embryophyta</taxon>
        <taxon>Tracheophyta</taxon>
        <taxon>Spermatophyta</taxon>
        <taxon>Magnoliopsida</taxon>
        <taxon>eudicotyledons</taxon>
        <taxon>Gunneridae</taxon>
        <taxon>Pentapetalae</taxon>
        <taxon>asterids</taxon>
        <taxon>lamiids</taxon>
        <taxon>Gentianales</taxon>
        <taxon>Rubiaceae</taxon>
        <taxon>Rubioideae</taxon>
        <taxon>Spermacoceae</taxon>
        <taxon>Hedyotis-Oldenlandia complex</taxon>
        <taxon>Oldenlandia</taxon>
    </lineage>
</organism>
<feature type="region of interest" description="Disordered" evidence="18">
    <location>
        <begin position="1"/>
        <end position="24"/>
    </location>
</feature>
<comment type="cofactor">
    <cofactor evidence="2">
        <name>a divalent metal cation</name>
        <dbReference type="ChEBI" id="CHEBI:60240"/>
    </cofactor>
</comment>
<comment type="subunit">
    <text evidence="6">Component of the CCR4-NOT complex, at least composed of CRR4 and CAF1 proteins.</text>
</comment>
<dbReference type="InterPro" id="IPR039637">
    <property type="entry name" value="CNOT7/CNOT8/Pop2"/>
</dbReference>
<evidence type="ECO:0000313" key="20">
    <source>
        <dbReference type="Proteomes" id="UP001161247"/>
    </source>
</evidence>
<keyword evidence="10" id="KW-0479">Metal-binding</keyword>
<dbReference type="GO" id="GO:0005634">
    <property type="term" value="C:nucleus"/>
    <property type="evidence" value="ECO:0007669"/>
    <property type="project" value="UniProtKB-SubCell"/>
</dbReference>
<gene>
    <name evidence="19" type="ORF">OLC1_LOCUS6998</name>
</gene>
<evidence type="ECO:0000256" key="7">
    <source>
        <dbReference type="ARBA" id="ARBA00012161"/>
    </source>
</evidence>
<protein>
    <recommendedName>
        <fullName evidence="7">poly(A)-specific ribonuclease</fullName>
        <ecNumber evidence="7">3.1.13.4</ecNumber>
    </recommendedName>
</protein>
<keyword evidence="14" id="KW-0805">Transcription regulation</keyword>
<dbReference type="Proteomes" id="UP001161247">
    <property type="component" value="Chromosome 2"/>
</dbReference>
<dbReference type="InterPro" id="IPR012337">
    <property type="entry name" value="RNaseH-like_sf"/>
</dbReference>
<comment type="function">
    <text evidence="17">Ubiquitous transcription factor required for a diverse set of processes. It is a component of the CCR4 complex involved in the control of gene expression.</text>
</comment>
<keyword evidence="12" id="KW-0269">Exonuclease</keyword>
<comment type="catalytic activity">
    <reaction evidence="1">
        <text>Exonucleolytic cleavage of poly(A) to 5'-AMP.</text>
        <dbReference type="EC" id="3.1.13.4"/>
    </reaction>
</comment>
<evidence type="ECO:0000256" key="5">
    <source>
        <dbReference type="ARBA" id="ARBA00008372"/>
    </source>
</evidence>
<feature type="region of interest" description="Disordered" evidence="18">
    <location>
        <begin position="51"/>
        <end position="72"/>
    </location>
</feature>
<dbReference type="SUPFAM" id="SSF53098">
    <property type="entry name" value="Ribonuclease H-like"/>
    <property type="match status" value="1"/>
</dbReference>
<evidence type="ECO:0000256" key="3">
    <source>
        <dbReference type="ARBA" id="ARBA00004123"/>
    </source>
</evidence>
<evidence type="ECO:0000256" key="6">
    <source>
        <dbReference type="ARBA" id="ARBA00011757"/>
    </source>
</evidence>
<dbReference type="GO" id="GO:0004535">
    <property type="term" value="F:poly(A)-specific ribonuclease activity"/>
    <property type="evidence" value="ECO:0007669"/>
    <property type="project" value="UniProtKB-EC"/>
</dbReference>
<feature type="compositionally biased region" description="Polar residues" evidence="18">
    <location>
        <begin position="8"/>
        <end position="24"/>
    </location>
</feature>
<dbReference type="EC" id="3.1.13.4" evidence="7"/>
<keyword evidence="15" id="KW-0804">Transcription</keyword>
<keyword evidence="16" id="KW-0539">Nucleus</keyword>
<dbReference type="Pfam" id="PF04857">
    <property type="entry name" value="CAF1"/>
    <property type="match status" value="1"/>
</dbReference>
<evidence type="ECO:0000256" key="4">
    <source>
        <dbReference type="ARBA" id="ARBA00004496"/>
    </source>
</evidence>
<dbReference type="InterPro" id="IPR036397">
    <property type="entry name" value="RNaseH_sf"/>
</dbReference>
<evidence type="ECO:0000256" key="1">
    <source>
        <dbReference type="ARBA" id="ARBA00001663"/>
    </source>
</evidence>
<evidence type="ECO:0000256" key="13">
    <source>
        <dbReference type="ARBA" id="ARBA00022884"/>
    </source>
</evidence>
<sequence>MADWGDIAQTSRVNDNSQGNGGNFNPQNKVCDFCKYVGHTRDQCFKLNRPSRGERARYRKKKRQKRTDGQKLPKKDAYLEMCKIILAPESSHEELLHYTRDSPPHVREVHQENLEEEFKVINGILGQFNFASVDTEFPGSPYSPGVKTENKLDAAYSSLKKNVDALHLIQLGVTFSDRHAKILLQVKIMPMVTLHL</sequence>
<dbReference type="InterPro" id="IPR006941">
    <property type="entry name" value="RNase_CAF1"/>
</dbReference>
<dbReference type="Gene3D" id="3.30.420.10">
    <property type="entry name" value="Ribonuclease H-like superfamily/Ribonuclease H"/>
    <property type="match status" value="1"/>
</dbReference>
<comment type="similarity">
    <text evidence="5">Belongs to the CAF1 family.</text>
</comment>
<dbReference type="GO" id="GO:0030014">
    <property type="term" value="C:CCR4-NOT complex"/>
    <property type="evidence" value="ECO:0007669"/>
    <property type="project" value="InterPro"/>
</dbReference>
<comment type="subcellular location">
    <subcellularLocation>
        <location evidence="4">Cytoplasm</location>
    </subcellularLocation>
    <subcellularLocation>
        <location evidence="3">Nucleus</location>
    </subcellularLocation>
</comment>
<dbReference type="GO" id="GO:0003723">
    <property type="term" value="F:RNA binding"/>
    <property type="evidence" value="ECO:0007669"/>
    <property type="project" value="UniProtKB-KW"/>
</dbReference>
<dbReference type="PANTHER" id="PTHR10797">
    <property type="entry name" value="CCR4-NOT TRANSCRIPTION COMPLEX SUBUNIT"/>
    <property type="match status" value="1"/>
</dbReference>
<evidence type="ECO:0000313" key="19">
    <source>
        <dbReference type="EMBL" id="CAI9096180.1"/>
    </source>
</evidence>
<evidence type="ECO:0000256" key="12">
    <source>
        <dbReference type="ARBA" id="ARBA00022839"/>
    </source>
</evidence>
<evidence type="ECO:0000256" key="16">
    <source>
        <dbReference type="ARBA" id="ARBA00023242"/>
    </source>
</evidence>
<dbReference type="GO" id="GO:0005737">
    <property type="term" value="C:cytoplasm"/>
    <property type="evidence" value="ECO:0007669"/>
    <property type="project" value="UniProtKB-SubCell"/>
</dbReference>
<dbReference type="EMBL" id="OX459119">
    <property type="protein sequence ID" value="CAI9096180.1"/>
    <property type="molecule type" value="Genomic_DNA"/>
</dbReference>
<accession>A0AAV1CMG5</accession>
<evidence type="ECO:0000256" key="2">
    <source>
        <dbReference type="ARBA" id="ARBA00001968"/>
    </source>
</evidence>
<keyword evidence="8" id="KW-0963">Cytoplasm</keyword>
<keyword evidence="20" id="KW-1185">Reference proteome</keyword>
<evidence type="ECO:0000256" key="18">
    <source>
        <dbReference type="SAM" id="MobiDB-lite"/>
    </source>
</evidence>
<reference evidence="19" key="1">
    <citation type="submission" date="2023-03" db="EMBL/GenBank/DDBJ databases">
        <authorList>
            <person name="Julca I."/>
        </authorList>
    </citation>
    <scope>NUCLEOTIDE SEQUENCE</scope>
</reference>
<name>A0AAV1CMG5_OLDCO</name>
<evidence type="ECO:0000256" key="11">
    <source>
        <dbReference type="ARBA" id="ARBA00022801"/>
    </source>
</evidence>
<keyword evidence="13" id="KW-0694">RNA-binding</keyword>
<proteinExistence type="inferred from homology"/>